<feature type="transmembrane region" description="Helical" evidence="14">
    <location>
        <begin position="129"/>
        <end position="152"/>
    </location>
</feature>
<keyword evidence="10" id="KW-0325">Glycoprotein</keyword>
<keyword evidence="4 13" id="KW-0716">Sensory transduction</keyword>
<gene>
    <name evidence="15" type="primary">Tas2r113</name>
</gene>
<comment type="similarity">
    <text evidence="2 12">Belongs to the G-protein coupled receptor T2R family.</text>
</comment>
<feature type="transmembrane region" description="Helical" evidence="14">
    <location>
        <begin position="41"/>
        <end position="64"/>
    </location>
</feature>
<evidence type="ECO:0000256" key="9">
    <source>
        <dbReference type="ARBA" id="ARBA00023170"/>
    </source>
</evidence>
<keyword evidence="3 13" id="KW-0919">Taste</keyword>
<evidence type="ECO:0000256" key="7">
    <source>
        <dbReference type="ARBA" id="ARBA00023040"/>
    </source>
</evidence>
<keyword evidence="7 13" id="KW-0297">G-protein coupled receptor</keyword>
<keyword evidence="11 13" id="KW-0807">Transducer</keyword>
<dbReference type="GO" id="GO:0004930">
    <property type="term" value="F:G protein-coupled receptor activity"/>
    <property type="evidence" value="ECO:0007669"/>
    <property type="project" value="UniProtKB-KW"/>
</dbReference>
<comment type="subcellular location">
    <subcellularLocation>
        <location evidence="1 13">Membrane</location>
        <topology evidence="1 13">Multi-pass membrane protein</topology>
    </subcellularLocation>
</comment>
<dbReference type="CDD" id="cd15019">
    <property type="entry name" value="7tm_TAS2R14-like"/>
    <property type="match status" value="1"/>
</dbReference>
<dbReference type="EMBL" id="MN750260">
    <property type="protein sequence ID" value="QKE46684.1"/>
    <property type="molecule type" value="Genomic_DNA"/>
</dbReference>
<keyword evidence="5 13" id="KW-0812">Transmembrane</keyword>
<dbReference type="GO" id="GO:0033038">
    <property type="term" value="F:bitter taste receptor activity"/>
    <property type="evidence" value="ECO:0007669"/>
    <property type="project" value="InterPro"/>
</dbReference>
<organism evidence="15">
    <name type="scientific">Nannospalax galili</name>
    <name type="common">Northern Israeli blind subterranean mole rat</name>
    <name type="synonym">Spalax galili</name>
    <dbReference type="NCBI Taxonomy" id="1026970"/>
    <lineage>
        <taxon>Eukaryota</taxon>
        <taxon>Metazoa</taxon>
        <taxon>Chordata</taxon>
        <taxon>Craniata</taxon>
        <taxon>Vertebrata</taxon>
        <taxon>Euteleostomi</taxon>
        <taxon>Mammalia</taxon>
        <taxon>Eutheria</taxon>
        <taxon>Euarchontoglires</taxon>
        <taxon>Glires</taxon>
        <taxon>Rodentia</taxon>
        <taxon>Myomorpha</taxon>
        <taxon>Muroidea</taxon>
        <taxon>Spalacidae</taxon>
        <taxon>Spalacinae</taxon>
        <taxon>Nannospalax</taxon>
    </lineage>
</organism>
<feature type="transmembrane region" description="Helical" evidence="14">
    <location>
        <begin position="188"/>
        <end position="209"/>
    </location>
</feature>
<dbReference type="Gene3D" id="1.20.1070.10">
    <property type="entry name" value="Rhodopsin 7-helix transmembrane proteins"/>
    <property type="match status" value="1"/>
</dbReference>
<evidence type="ECO:0000256" key="1">
    <source>
        <dbReference type="ARBA" id="ARBA00004141"/>
    </source>
</evidence>
<evidence type="ECO:0000256" key="12">
    <source>
        <dbReference type="RuleBase" id="RU004423"/>
    </source>
</evidence>
<evidence type="ECO:0000256" key="13">
    <source>
        <dbReference type="RuleBase" id="RU004424"/>
    </source>
</evidence>
<evidence type="ECO:0000256" key="4">
    <source>
        <dbReference type="ARBA" id="ARBA00022606"/>
    </source>
</evidence>
<dbReference type="GO" id="GO:0016020">
    <property type="term" value="C:membrane"/>
    <property type="evidence" value="ECO:0007669"/>
    <property type="project" value="UniProtKB-SubCell"/>
</dbReference>
<proteinExistence type="inferred from homology"/>
<dbReference type="SUPFAM" id="SSF81321">
    <property type="entry name" value="Family A G protein-coupled receptor-like"/>
    <property type="match status" value="1"/>
</dbReference>
<keyword evidence="6 14" id="KW-1133">Transmembrane helix</keyword>
<dbReference type="Pfam" id="PF05296">
    <property type="entry name" value="TAS2R"/>
    <property type="match status" value="1"/>
</dbReference>
<feature type="transmembrane region" description="Helical" evidence="14">
    <location>
        <begin position="230"/>
        <end position="249"/>
    </location>
</feature>
<protein>
    <recommendedName>
        <fullName evidence="13">Taste receptor type 2</fullName>
    </recommendedName>
</protein>
<dbReference type="PANTHER" id="PTHR11394:SF42">
    <property type="entry name" value="TASTE RECEPTOR TYPE 2 MEMBER 113"/>
    <property type="match status" value="1"/>
</dbReference>
<evidence type="ECO:0000256" key="2">
    <source>
        <dbReference type="ARBA" id="ARBA00007376"/>
    </source>
</evidence>
<feature type="transmembrane region" description="Helical" evidence="14">
    <location>
        <begin position="6"/>
        <end position="29"/>
    </location>
</feature>
<evidence type="ECO:0000256" key="10">
    <source>
        <dbReference type="ARBA" id="ARBA00023180"/>
    </source>
</evidence>
<keyword evidence="9 13" id="KW-0675">Receptor</keyword>
<dbReference type="FunFam" id="1.20.1070.10:FF:000042">
    <property type="entry name" value="Taste receptor type 2 member 7"/>
    <property type="match status" value="1"/>
</dbReference>
<accession>A0A7S5W8Y4</accession>
<feature type="transmembrane region" description="Helical" evidence="14">
    <location>
        <begin position="261"/>
        <end position="283"/>
    </location>
</feature>
<dbReference type="PANTHER" id="PTHR11394">
    <property type="entry name" value="TASTE RECEPTOR TYPE 2"/>
    <property type="match status" value="1"/>
</dbReference>
<evidence type="ECO:0000256" key="3">
    <source>
        <dbReference type="ARBA" id="ARBA00022480"/>
    </source>
</evidence>
<sequence length="309" mass="36285">MDLVLWRTFTIIFSVEFIIGTLGNGFIVLMKCTDWIKGSKLSFVDQILIGLAISRTGLIWLIFLDWWLFMLYPILHMTEKMLRMYYISWTVLNHLNLWLTASLSIFYFLKIANFYKTIFLYLKFRVKKVIAVTLLVSLLILILNIIIIKIYVDMCIVDAQRNVSYTSSINNYEQSCKLLAFTNPMFTLIPFGMSLTTLLLLIFSLWKHLKNTQHSMKDSRDISSKAHIKALQTVIVSVLLYSIFFLSFFMKVWGKSWKDKYFFSLCAWALGIAVLSGHSFVLIQGNNRLRWAWRSVMLWFRCRFKSAEP</sequence>
<evidence type="ECO:0000256" key="11">
    <source>
        <dbReference type="ARBA" id="ARBA00023224"/>
    </source>
</evidence>
<evidence type="ECO:0000256" key="8">
    <source>
        <dbReference type="ARBA" id="ARBA00023136"/>
    </source>
</evidence>
<reference evidence="15" key="1">
    <citation type="submission" date="2019-11" db="EMBL/GenBank/DDBJ databases">
        <authorList>
            <person name="Jiao H."/>
        </authorList>
    </citation>
    <scope>NUCLEOTIDE SEQUENCE</scope>
    <source>
        <strain evidence="15">B3_1</strain>
    </source>
</reference>
<dbReference type="AlphaFoldDB" id="A0A7S5W8Y4"/>
<feature type="transmembrane region" description="Helical" evidence="14">
    <location>
        <begin position="84"/>
        <end position="109"/>
    </location>
</feature>
<keyword evidence="8 13" id="KW-0472">Membrane</keyword>
<evidence type="ECO:0000256" key="5">
    <source>
        <dbReference type="ARBA" id="ARBA00022692"/>
    </source>
</evidence>
<evidence type="ECO:0000256" key="6">
    <source>
        <dbReference type="ARBA" id="ARBA00022989"/>
    </source>
</evidence>
<dbReference type="InterPro" id="IPR007960">
    <property type="entry name" value="TAS2R"/>
</dbReference>
<name>A0A7S5W8Y4_NANGA</name>
<evidence type="ECO:0000256" key="14">
    <source>
        <dbReference type="SAM" id="Phobius"/>
    </source>
</evidence>
<evidence type="ECO:0000313" key="15">
    <source>
        <dbReference type="EMBL" id="QKE46684.1"/>
    </source>
</evidence>